<name>A0ABW1S9F6_9PROT</name>
<evidence type="ECO:0000259" key="1">
    <source>
        <dbReference type="Pfam" id="PF02371"/>
    </source>
</evidence>
<dbReference type="Pfam" id="PF02371">
    <property type="entry name" value="Transposase_20"/>
    <property type="match status" value="1"/>
</dbReference>
<dbReference type="Proteomes" id="UP001596303">
    <property type="component" value="Unassembled WGS sequence"/>
</dbReference>
<sequence>MRCFYGLDVVSAATFIASVGDLARFDSPRQLMAYLGLTRLTILPKTEFAAATGNREARRMIVEASWSYRYPARAGWG</sequence>
<organism evidence="2 3">
    <name type="scientific">Ponticaulis profundi</name>
    <dbReference type="NCBI Taxonomy" id="2665222"/>
    <lineage>
        <taxon>Bacteria</taxon>
        <taxon>Pseudomonadati</taxon>
        <taxon>Pseudomonadota</taxon>
        <taxon>Alphaproteobacteria</taxon>
        <taxon>Hyphomonadales</taxon>
        <taxon>Hyphomonadaceae</taxon>
        <taxon>Ponticaulis</taxon>
    </lineage>
</organism>
<proteinExistence type="predicted"/>
<accession>A0ABW1S9F6</accession>
<feature type="domain" description="Transposase IS116/IS110/IS902 C-terminal" evidence="1">
    <location>
        <begin position="6"/>
        <end position="38"/>
    </location>
</feature>
<evidence type="ECO:0000313" key="2">
    <source>
        <dbReference type="EMBL" id="MFC6198252.1"/>
    </source>
</evidence>
<protein>
    <submittedName>
        <fullName evidence="2">Transposase</fullName>
    </submittedName>
</protein>
<gene>
    <name evidence="2" type="ORF">ACFQDM_09190</name>
</gene>
<dbReference type="InterPro" id="IPR003346">
    <property type="entry name" value="Transposase_20"/>
</dbReference>
<dbReference type="RefSeq" id="WP_377378329.1">
    <property type="nucleotide sequence ID" value="NZ_JBHSSW010000009.1"/>
</dbReference>
<keyword evidence="3" id="KW-1185">Reference proteome</keyword>
<comment type="caution">
    <text evidence="2">The sequence shown here is derived from an EMBL/GenBank/DDBJ whole genome shotgun (WGS) entry which is preliminary data.</text>
</comment>
<evidence type="ECO:0000313" key="3">
    <source>
        <dbReference type="Proteomes" id="UP001596303"/>
    </source>
</evidence>
<dbReference type="EMBL" id="JBHSSW010000009">
    <property type="protein sequence ID" value="MFC6198252.1"/>
    <property type="molecule type" value="Genomic_DNA"/>
</dbReference>
<reference evidence="3" key="1">
    <citation type="journal article" date="2019" name="Int. J. Syst. Evol. Microbiol.">
        <title>The Global Catalogue of Microorganisms (GCM) 10K type strain sequencing project: providing services to taxonomists for standard genome sequencing and annotation.</title>
        <authorList>
            <consortium name="The Broad Institute Genomics Platform"/>
            <consortium name="The Broad Institute Genome Sequencing Center for Infectious Disease"/>
            <person name="Wu L."/>
            <person name="Ma J."/>
        </authorList>
    </citation>
    <scope>NUCLEOTIDE SEQUENCE [LARGE SCALE GENOMIC DNA]</scope>
    <source>
        <strain evidence="3">CGMCC-1.15741</strain>
    </source>
</reference>